<protein>
    <recommendedName>
        <fullName evidence="2">DNA helicase UvrD</fullName>
    </recommendedName>
</protein>
<comment type="caution">
    <text evidence="1">The sequence shown here is derived from an EMBL/GenBank/DDBJ whole genome shotgun (WGS) entry which is preliminary data.</text>
</comment>
<dbReference type="InterPro" id="IPR016195">
    <property type="entry name" value="Pol/histidinol_Pase-like"/>
</dbReference>
<evidence type="ECO:0000313" key="1">
    <source>
        <dbReference type="EMBL" id="GAI42820.1"/>
    </source>
</evidence>
<proteinExistence type="predicted"/>
<dbReference type="PANTHER" id="PTHR40084:SF1">
    <property type="entry name" value="PHOSPHOTRANSFERASE"/>
    <property type="match status" value="1"/>
</dbReference>
<dbReference type="EMBL" id="BARV01031897">
    <property type="protein sequence ID" value="GAI42820.1"/>
    <property type="molecule type" value="Genomic_DNA"/>
</dbReference>
<gene>
    <name evidence="1" type="ORF">S06H3_50383</name>
</gene>
<dbReference type="AlphaFoldDB" id="X1PUN5"/>
<reference evidence="1" key="1">
    <citation type="journal article" date="2014" name="Front. Microbiol.">
        <title>High frequency of phylogenetically diverse reductive dehalogenase-homologous genes in deep subseafloor sedimentary metagenomes.</title>
        <authorList>
            <person name="Kawai M."/>
            <person name="Futagami T."/>
            <person name="Toyoda A."/>
            <person name="Takaki Y."/>
            <person name="Nishi S."/>
            <person name="Hori S."/>
            <person name="Arai W."/>
            <person name="Tsubouchi T."/>
            <person name="Morono Y."/>
            <person name="Uchiyama I."/>
            <person name="Ito T."/>
            <person name="Fujiyama A."/>
            <person name="Inagaki F."/>
            <person name="Takami H."/>
        </authorList>
    </citation>
    <scope>NUCLEOTIDE SEQUENCE</scope>
    <source>
        <strain evidence="1">Expedition CK06-06</strain>
    </source>
</reference>
<evidence type="ECO:0008006" key="2">
    <source>
        <dbReference type="Google" id="ProtNLM"/>
    </source>
</evidence>
<sequence length="97" mass="11334">MKFIADFHIHSKYSRATSPRMDLEHLDNAAKIKGIKVLGTGDFTHPEWFQNLKEKLELAEPGLFKFKNTNEETRFILTSEISCIYSKNNRVRKIHIV</sequence>
<dbReference type="PANTHER" id="PTHR40084">
    <property type="entry name" value="PHOSPHOHYDROLASE, PHP FAMILY"/>
    <property type="match status" value="1"/>
</dbReference>
<feature type="non-terminal residue" evidence="1">
    <location>
        <position position="97"/>
    </location>
</feature>
<accession>X1PUN5</accession>
<organism evidence="1">
    <name type="scientific">marine sediment metagenome</name>
    <dbReference type="NCBI Taxonomy" id="412755"/>
    <lineage>
        <taxon>unclassified sequences</taxon>
        <taxon>metagenomes</taxon>
        <taxon>ecological metagenomes</taxon>
    </lineage>
</organism>
<dbReference type="SUPFAM" id="SSF89550">
    <property type="entry name" value="PHP domain-like"/>
    <property type="match status" value="1"/>
</dbReference>
<name>X1PUN5_9ZZZZ</name>